<accession>A0A7W8XSX2</accession>
<evidence type="ECO:0000313" key="2">
    <source>
        <dbReference type="Proteomes" id="UP000549882"/>
    </source>
</evidence>
<dbReference type="RefSeq" id="WP_183938611.1">
    <property type="nucleotide sequence ID" value="NZ_JACHBI010000006.1"/>
</dbReference>
<comment type="caution">
    <text evidence="1">The sequence shown here is derived from an EMBL/GenBank/DDBJ whole genome shotgun (WGS) entry which is preliminary data.</text>
</comment>
<proteinExistence type="predicted"/>
<reference evidence="1 2" key="1">
    <citation type="submission" date="2020-08" db="EMBL/GenBank/DDBJ databases">
        <title>Genomic Encyclopedia of Type Strains, Phase IV (KMG-V): Genome sequencing to study the core and pangenomes of soil and plant-associated prokaryotes.</title>
        <authorList>
            <person name="Whitman W."/>
        </authorList>
    </citation>
    <scope>NUCLEOTIDE SEQUENCE [LARGE SCALE GENOMIC DNA]</scope>
    <source>
        <strain evidence="1 2">SEMIA 4064</strain>
    </source>
</reference>
<protein>
    <submittedName>
        <fullName evidence="1">Uncharacterized protein</fullName>
    </submittedName>
</protein>
<dbReference type="Proteomes" id="UP000549882">
    <property type="component" value="Unassembled WGS sequence"/>
</dbReference>
<evidence type="ECO:0000313" key="1">
    <source>
        <dbReference type="EMBL" id="MBB5574975.1"/>
    </source>
</evidence>
<keyword evidence="2" id="KW-1185">Reference proteome</keyword>
<dbReference type="EMBL" id="JACHBI010000006">
    <property type="protein sequence ID" value="MBB5574975.1"/>
    <property type="molecule type" value="Genomic_DNA"/>
</dbReference>
<organism evidence="1 2">
    <name type="scientific">Rhizobium paranaense</name>
    <dbReference type="NCBI Taxonomy" id="1650438"/>
    <lineage>
        <taxon>Bacteria</taxon>
        <taxon>Pseudomonadati</taxon>
        <taxon>Pseudomonadota</taxon>
        <taxon>Alphaproteobacteria</taxon>
        <taxon>Hyphomicrobiales</taxon>
        <taxon>Rhizobiaceae</taxon>
        <taxon>Rhizobium/Agrobacterium group</taxon>
        <taxon>Rhizobium</taxon>
    </lineage>
</organism>
<name>A0A7W8XSX2_9HYPH</name>
<dbReference type="AlphaFoldDB" id="A0A7W8XSX2"/>
<gene>
    <name evidence="1" type="ORF">GGD50_003604</name>
</gene>
<sequence length="95" mass="10633">MADAMASADSDCNPHFEYSPLSRPYITEATSVIVEIFRPFGESRGWNLQVIDEGLDITVWMDVFDTDVEAFEQFLQTVELEGIDSFAAAPIKPLN</sequence>